<evidence type="ECO:0008006" key="4">
    <source>
        <dbReference type="Google" id="ProtNLM"/>
    </source>
</evidence>
<dbReference type="EMBL" id="FXYE01000001">
    <property type="protein sequence ID" value="SMX34381.1"/>
    <property type="molecule type" value="Genomic_DNA"/>
</dbReference>
<organism evidence="2 3">
    <name type="scientific">Actibacterium lipolyticum</name>
    <dbReference type="NCBI Taxonomy" id="1524263"/>
    <lineage>
        <taxon>Bacteria</taxon>
        <taxon>Pseudomonadati</taxon>
        <taxon>Pseudomonadota</taxon>
        <taxon>Alphaproteobacteria</taxon>
        <taxon>Rhodobacterales</taxon>
        <taxon>Roseobacteraceae</taxon>
        <taxon>Actibacterium</taxon>
    </lineage>
</organism>
<name>A0A238JUQ6_9RHOB</name>
<evidence type="ECO:0000256" key="1">
    <source>
        <dbReference type="SAM" id="Phobius"/>
    </source>
</evidence>
<keyword evidence="1" id="KW-1133">Transmembrane helix</keyword>
<feature type="transmembrane region" description="Helical" evidence="1">
    <location>
        <begin position="141"/>
        <end position="161"/>
    </location>
</feature>
<dbReference type="OrthoDB" id="5797386at2"/>
<feature type="transmembrane region" description="Helical" evidence="1">
    <location>
        <begin position="113"/>
        <end position="129"/>
    </location>
</feature>
<dbReference type="Proteomes" id="UP000202922">
    <property type="component" value="Unassembled WGS sequence"/>
</dbReference>
<feature type="transmembrane region" description="Helical" evidence="1">
    <location>
        <begin position="43"/>
        <end position="63"/>
    </location>
</feature>
<protein>
    <recommendedName>
        <fullName evidence="4">Permease</fullName>
    </recommendedName>
</protein>
<dbReference type="RefSeq" id="WP_093966416.1">
    <property type="nucleotide sequence ID" value="NZ_FXYE01000001.1"/>
</dbReference>
<dbReference type="AlphaFoldDB" id="A0A238JUQ6"/>
<evidence type="ECO:0000313" key="3">
    <source>
        <dbReference type="Proteomes" id="UP000202922"/>
    </source>
</evidence>
<accession>A0A238JUQ6</accession>
<keyword evidence="3" id="KW-1185">Reference proteome</keyword>
<proteinExistence type="predicted"/>
<reference evidence="3" key="1">
    <citation type="submission" date="2017-05" db="EMBL/GenBank/DDBJ databases">
        <authorList>
            <person name="Rodrigo-Torres L."/>
            <person name="Arahal R. D."/>
            <person name="Lucena T."/>
        </authorList>
    </citation>
    <scope>NUCLEOTIDE SEQUENCE [LARGE SCALE GENOMIC DNA]</scope>
    <source>
        <strain evidence="3">CECT 8621</strain>
    </source>
</reference>
<keyword evidence="1" id="KW-0472">Membrane</keyword>
<evidence type="ECO:0000313" key="2">
    <source>
        <dbReference type="EMBL" id="SMX34381.1"/>
    </source>
</evidence>
<gene>
    <name evidence="2" type="ORF">COL8621_01281</name>
</gene>
<keyword evidence="1" id="KW-0812">Transmembrane</keyword>
<feature type="transmembrane region" description="Helical" evidence="1">
    <location>
        <begin position="75"/>
        <end position="101"/>
    </location>
</feature>
<sequence length="162" mass="17375">MNILIGTLLLWGLALITLRRMTRQAKGELPDVFARTRTTMAFMIPRVFVGLVGAGFMAELLPVDQIEQYFGEGSGFYGIILATALGAITPGGPFVAFAIGAACLKAGAGLPPLIAYITAWSVMNLNRAFAYELPLMGRQFLLLRSAVSLPLPLILGGLMLLF</sequence>